<name>A0A418XIV1_9PSED</name>
<organism evidence="2 3">
    <name type="scientific">Pseudomonas cavernicola</name>
    <dbReference type="NCBI Taxonomy" id="2320866"/>
    <lineage>
        <taxon>Bacteria</taxon>
        <taxon>Pseudomonadati</taxon>
        <taxon>Pseudomonadota</taxon>
        <taxon>Gammaproteobacteria</taxon>
        <taxon>Pseudomonadales</taxon>
        <taxon>Pseudomonadaceae</taxon>
        <taxon>Pseudomonas</taxon>
    </lineage>
</organism>
<reference evidence="2 3" key="1">
    <citation type="submission" date="2018-09" db="EMBL/GenBank/DDBJ databases">
        <authorList>
            <person name="Zhu H."/>
        </authorList>
    </citation>
    <scope>NUCLEOTIDE SEQUENCE [LARGE SCALE GENOMIC DNA]</scope>
    <source>
        <strain evidence="2 3">K1S02-6</strain>
    </source>
</reference>
<dbReference type="AlphaFoldDB" id="A0A418XIV1"/>
<comment type="caution">
    <text evidence="2">The sequence shown here is derived from an EMBL/GenBank/DDBJ whole genome shotgun (WGS) entry which is preliminary data.</text>
</comment>
<feature type="signal peptide" evidence="1">
    <location>
        <begin position="1"/>
        <end position="18"/>
    </location>
</feature>
<dbReference type="RefSeq" id="WP_119952706.1">
    <property type="nucleotide sequence ID" value="NZ_QYUR01000002.1"/>
</dbReference>
<sequence length="97" mass="10840">MQKIASFMLIGASALALSGCFGQTSEVDQSYLCTYSTDAQAERCKDGQLAWFKPEQWNNEQLPLSVAAAYCDFNHEVMYNKAGVICVFTNKRMNLVK</sequence>
<gene>
    <name evidence="2" type="ORF">D3879_03515</name>
</gene>
<keyword evidence="3" id="KW-1185">Reference proteome</keyword>
<dbReference type="OrthoDB" id="7064820at2"/>
<evidence type="ECO:0000313" key="3">
    <source>
        <dbReference type="Proteomes" id="UP000284021"/>
    </source>
</evidence>
<dbReference type="EMBL" id="QYUR01000002">
    <property type="protein sequence ID" value="RJG12376.1"/>
    <property type="molecule type" value="Genomic_DNA"/>
</dbReference>
<evidence type="ECO:0008006" key="4">
    <source>
        <dbReference type="Google" id="ProtNLM"/>
    </source>
</evidence>
<evidence type="ECO:0000313" key="2">
    <source>
        <dbReference type="EMBL" id="RJG12376.1"/>
    </source>
</evidence>
<dbReference type="PROSITE" id="PS51257">
    <property type="entry name" value="PROKAR_LIPOPROTEIN"/>
    <property type="match status" value="1"/>
</dbReference>
<keyword evidence="1" id="KW-0732">Signal</keyword>
<evidence type="ECO:0000256" key="1">
    <source>
        <dbReference type="SAM" id="SignalP"/>
    </source>
</evidence>
<feature type="chain" id="PRO_5019047688" description="Lipoprotein" evidence="1">
    <location>
        <begin position="19"/>
        <end position="97"/>
    </location>
</feature>
<proteinExistence type="predicted"/>
<accession>A0A418XIV1</accession>
<dbReference type="Proteomes" id="UP000284021">
    <property type="component" value="Unassembled WGS sequence"/>
</dbReference>
<protein>
    <recommendedName>
        <fullName evidence="4">Lipoprotein</fullName>
    </recommendedName>
</protein>